<evidence type="ECO:0000313" key="3">
    <source>
        <dbReference type="Proteomes" id="UP001187531"/>
    </source>
</evidence>
<dbReference type="AlphaFoldDB" id="A0AA88H1H8"/>
<evidence type="ECO:0000313" key="2">
    <source>
        <dbReference type="EMBL" id="KAK2702175.1"/>
    </source>
</evidence>
<gene>
    <name evidence="2" type="ORF">QYM36_019213</name>
</gene>
<protein>
    <recommendedName>
        <fullName evidence="1">PiggyBac transposable element-derived protein domain-containing protein</fullName>
    </recommendedName>
</protein>
<comment type="caution">
    <text evidence="2">The sequence shown here is derived from an EMBL/GenBank/DDBJ whole genome shotgun (WGS) entry which is preliminary data.</text>
</comment>
<accession>A0AA88H1H8</accession>
<organism evidence="2 3">
    <name type="scientific">Artemia franciscana</name>
    <name type="common">Brine shrimp</name>
    <name type="synonym">Artemia sanfranciscana</name>
    <dbReference type="NCBI Taxonomy" id="6661"/>
    <lineage>
        <taxon>Eukaryota</taxon>
        <taxon>Metazoa</taxon>
        <taxon>Ecdysozoa</taxon>
        <taxon>Arthropoda</taxon>
        <taxon>Crustacea</taxon>
        <taxon>Branchiopoda</taxon>
        <taxon>Anostraca</taxon>
        <taxon>Artemiidae</taxon>
        <taxon>Artemia</taxon>
    </lineage>
</organism>
<name>A0AA88H1H8_ARTSF</name>
<dbReference type="Proteomes" id="UP001187531">
    <property type="component" value="Unassembled WGS sequence"/>
</dbReference>
<evidence type="ECO:0000259" key="1">
    <source>
        <dbReference type="Pfam" id="PF13843"/>
    </source>
</evidence>
<dbReference type="InterPro" id="IPR029526">
    <property type="entry name" value="PGBD"/>
</dbReference>
<keyword evidence="3" id="KW-1185">Reference proteome</keyword>
<dbReference type="PANTHER" id="PTHR47272">
    <property type="entry name" value="DDE_TNP_1_7 DOMAIN-CONTAINING PROTEIN"/>
    <property type="match status" value="1"/>
</dbReference>
<reference evidence="2" key="1">
    <citation type="submission" date="2023-07" db="EMBL/GenBank/DDBJ databases">
        <title>Chromosome-level genome assembly of Artemia franciscana.</title>
        <authorList>
            <person name="Jo E."/>
        </authorList>
    </citation>
    <scope>NUCLEOTIDE SEQUENCE</scope>
    <source>
        <tissue evidence="2">Whole body</tissue>
    </source>
</reference>
<proteinExistence type="predicted"/>
<dbReference type="Pfam" id="PF13843">
    <property type="entry name" value="DDE_Tnp_1_7"/>
    <property type="match status" value="1"/>
</dbReference>
<sequence>MVPFKGCLGFKQYKKDKPNKWGIKIFSRSGASGIVYDSKVYSGKGTTVRSDLGFASDMVLRLVEYLSKSQNSKIFFYYFFSSFHIVENLQQMGIESVGTVRIERVLKAKLPPLEAD</sequence>
<dbReference type="EMBL" id="JAVRJZ010000702">
    <property type="protein sequence ID" value="KAK2702175.1"/>
    <property type="molecule type" value="Genomic_DNA"/>
</dbReference>
<feature type="domain" description="PiggyBac transposable element-derived protein" evidence="1">
    <location>
        <begin position="1"/>
        <end position="104"/>
    </location>
</feature>